<proteinExistence type="predicted"/>
<dbReference type="RefSeq" id="WP_191742884.1">
    <property type="nucleotide sequence ID" value="NZ_JACSQU010000001.1"/>
</dbReference>
<dbReference type="InterPro" id="IPR011006">
    <property type="entry name" value="CheY-like_superfamily"/>
</dbReference>
<organism evidence="2 3">
    <name type="scientific">Brevundimonas guildfordensis</name>
    <dbReference type="NCBI Taxonomy" id="2762241"/>
    <lineage>
        <taxon>Bacteria</taxon>
        <taxon>Pseudomonadati</taxon>
        <taxon>Pseudomonadota</taxon>
        <taxon>Alphaproteobacteria</taxon>
        <taxon>Caulobacterales</taxon>
        <taxon>Caulobacteraceae</taxon>
        <taxon>Brevundimonas</taxon>
    </lineage>
</organism>
<sequence>MHPNPRVLVVAGADDSLDSLCEGLDQLGWRTLTARDLDAAVLALDDLTIDAAVVDTSLLDASAIARLRSATDARYLTILGVGAPKGAGLNGCDLTLSKAPHPAQAAMRLEQMTRAAVAEEEFVLRQATFSQHGVNLAAPDMESTPLNILTAGAADRRFLALSNALVALGAEVVAAPTPYTAFDYLHERAFDGAVLWGDRSHAPALAIAAGMRRNTRLYHIPLTLYLRDEEAGEALGDLYRRGFADVADPTTPEEDAAARIVALARNHRRQQGLRRALDAVRSSELMDAATGLFSRDLFASHLGRLTDGARLRSRHLSVGVLRVAERQQMGELRAGGWLERAMPQVGAMVSRLVRVEDTAARLSSETFALALPAADEASARVTAERIAAVIACTAFDAGKDRPPFVVELDVGVAQLRPDDTALTLLERAADGLARV</sequence>
<protein>
    <submittedName>
        <fullName evidence="2">Diguanylate cyclase</fullName>
    </submittedName>
</protein>
<dbReference type="Gene3D" id="3.30.70.270">
    <property type="match status" value="1"/>
</dbReference>
<dbReference type="SUPFAM" id="SSF52172">
    <property type="entry name" value="CheY-like"/>
    <property type="match status" value="1"/>
</dbReference>
<evidence type="ECO:0000313" key="3">
    <source>
        <dbReference type="Proteomes" id="UP000638918"/>
    </source>
</evidence>
<dbReference type="Proteomes" id="UP000638918">
    <property type="component" value="Unassembled WGS sequence"/>
</dbReference>
<dbReference type="SMART" id="SM00267">
    <property type="entry name" value="GGDEF"/>
    <property type="match status" value="1"/>
</dbReference>
<feature type="domain" description="GGDEF" evidence="1">
    <location>
        <begin position="314"/>
        <end position="435"/>
    </location>
</feature>
<dbReference type="InterPro" id="IPR029787">
    <property type="entry name" value="Nucleotide_cyclase"/>
</dbReference>
<evidence type="ECO:0000313" key="2">
    <source>
        <dbReference type="EMBL" id="MBD7940467.1"/>
    </source>
</evidence>
<dbReference type="InterPro" id="IPR043128">
    <property type="entry name" value="Rev_trsase/Diguanyl_cyclase"/>
</dbReference>
<keyword evidence="3" id="KW-1185">Reference proteome</keyword>
<gene>
    <name evidence="2" type="ORF">H9656_03610</name>
</gene>
<dbReference type="Pfam" id="PF00990">
    <property type="entry name" value="GGDEF"/>
    <property type="match status" value="1"/>
</dbReference>
<reference evidence="2 3" key="1">
    <citation type="submission" date="2020-08" db="EMBL/GenBank/DDBJ databases">
        <title>A Genomic Blueprint of the Chicken Gut Microbiome.</title>
        <authorList>
            <person name="Gilroy R."/>
            <person name="Ravi A."/>
            <person name="Getino M."/>
            <person name="Pursley I."/>
            <person name="Horton D.L."/>
            <person name="Alikhan N.-F."/>
            <person name="Baker D."/>
            <person name="Gharbi K."/>
            <person name="Hall N."/>
            <person name="Watson M."/>
            <person name="Adriaenssens E.M."/>
            <person name="Foster-Nyarko E."/>
            <person name="Jarju S."/>
            <person name="Secka A."/>
            <person name="Antonio M."/>
            <person name="Oren A."/>
            <person name="Chaudhuri R."/>
            <person name="La Ragione R.M."/>
            <person name="Hildebrand F."/>
            <person name="Pallen M.J."/>
        </authorList>
    </citation>
    <scope>NUCLEOTIDE SEQUENCE [LARGE SCALE GENOMIC DNA]</scope>
    <source>
        <strain evidence="2 3">Sa3CVA3</strain>
    </source>
</reference>
<dbReference type="SUPFAM" id="SSF55073">
    <property type="entry name" value="Nucleotide cyclase"/>
    <property type="match status" value="1"/>
</dbReference>
<comment type="caution">
    <text evidence="2">The sequence shown here is derived from an EMBL/GenBank/DDBJ whole genome shotgun (WGS) entry which is preliminary data.</text>
</comment>
<accession>A0ABR8QYC5</accession>
<dbReference type="InterPro" id="IPR000160">
    <property type="entry name" value="GGDEF_dom"/>
</dbReference>
<dbReference type="PROSITE" id="PS50887">
    <property type="entry name" value="GGDEF"/>
    <property type="match status" value="1"/>
</dbReference>
<dbReference type="EMBL" id="JACSQU010000001">
    <property type="protein sequence ID" value="MBD7940467.1"/>
    <property type="molecule type" value="Genomic_DNA"/>
</dbReference>
<evidence type="ECO:0000259" key="1">
    <source>
        <dbReference type="PROSITE" id="PS50887"/>
    </source>
</evidence>
<name>A0ABR8QYC5_9CAUL</name>